<feature type="region of interest" description="Disordered" evidence="1">
    <location>
        <begin position="99"/>
        <end position="121"/>
    </location>
</feature>
<evidence type="ECO:0000313" key="3">
    <source>
        <dbReference type="EMBL" id="KAL3804859.1"/>
    </source>
</evidence>
<evidence type="ECO:0008006" key="5">
    <source>
        <dbReference type="Google" id="ProtNLM"/>
    </source>
</evidence>
<reference evidence="3 4" key="1">
    <citation type="journal article" date="2020" name="G3 (Bethesda)">
        <title>Improved Reference Genome for Cyclotella cryptica CCMP332, a Model for Cell Wall Morphogenesis, Salinity Adaptation, and Lipid Production in Diatoms (Bacillariophyta).</title>
        <authorList>
            <person name="Roberts W.R."/>
            <person name="Downey K.M."/>
            <person name="Ruck E.C."/>
            <person name="Traller J.C."/>
            <person name="Alverson A.J."/>
        </authorList>
    </citation>
    <scope>NUCLEOTIDE SEQUENCE [LARGE SCALE GENOMIC DNA]</scope>
    <source>
        <strain evidence="3 4">CCMP332</strain>
    </source>
</reference>
<gene>
    <name evidence="3" type="ORF">HJC23_006631</name>
</gene>
<feature type="signal peptide" evidence="2">
    <location>
        <begin position="1"/>
        <end position="31"/>
    </location>
</feature>
<dbReference type="InterPro" id="IPR008775">
    <property type="entry name" value="Phytyl_CoA_dOase-like"/>
</dbReference>
<evidence type="ECO:0000256" key="1">
    <source>
        <dbReference type="SAM" id="MobiDB-lite"/>
    </source>
</evidence>
<comment type="caution">
    <text evidence="3">The sequence shown here is derived from an EMBL/GenBank/DDBJ whole genome shotgun (WGS) entry which is preliminary data.</text>
</comment>
<feature type="chain" id="PRO_5044811360" description="Phytanoyl-CoA dioxygenase" evidence="2">
    <location>
        <begin position="32"/>
        <end position="428"/>
    </location>
</feature>
<dbReference type="Gene3D" id="2.60.120.620">
    <property type="entry name" value="q2cbj1_9rhob like domain"/>
    <property type="match status" value="1"/>
</dbReference>
<dbReference type="PANTHER" id="PTHR37563:SF2">
    <property type="entry name" value="PHYTANOYL-COA DIOXYGENASE FAMILY PROTEIN (AFU_ORTHOLOGUE AFUA_2G03330)"/>
    <property type="match status" value="1"/>
</dbReference>
<protein>
    <recommendedName>
        <fullName evidence="5">Phytanoyl-CoA dioxygenase</fullName>
    </recommendedName>
</protein>
<dbReference type="PANTHER" id="PTHR37563">
    <property type="entry name" value="PHYTANOYL-COA DIOXYGENASE FAMILY PROTEIN (AFU_ORTHOLOGUE AFUA_2G03330)"/>
    <property type="match status" value="1"/>
</dbReference>
<dbReference type="Pfam" id="PF05721">
    <property type="entry name" value="PhyH"/>
    <property type="match status" value="1"/>
</dbReference>
<sequence length="428" mass="46843">MTPSRGTPAPTRTNLPMLLLLLSLSHPFATGFTPPPNIQGPAIPTALPSTSSFSASDLLYQDQQNALLRRALHEQTLLTSQTPTIPPLTSAKVKGVTTSGTGFASSSSSSPSKTKGKNSSASRLAASQARIVQKDGVIRIDSALSDGACEALRRYVLEQQRLAEEAVNEYLHEGKDVEGLCRIYYGVENRRVGRCDLQLSLLRGGFVRDWKDSSPTSPLSSVEDMEDFPLMDALVELLGEKGTLRHLYEQLVTPQGEFYELAAVITDPGSRRQTIHPDLPWKPIAPLYVIFVALQDVTVEMGPTCFLLGTHTEEVNELFNCGDVAQKDEVIKNANGRLSTLKRGDCVLFDARTLHCGNANESTETRALFNFSFRNPRVTGDLGYKGSMRPGYEKAMTLKDVHEALNAYEGGDGEPFARYGNGMRKRGF</sequence>
<dbReference type="EMBL" id="JABMIG020000005">
    <property type="protein sequence ID" value="KAL3804859.1"/>
    <property type="molecule type" value="Genomic_DNA"/>
</dbReference>
<keyword evidence="4" id="KW-1185">Reference proteome</keyword>
<keyword evidence="2" id="KW-0732">Signal</keyword>
<evidence type="ECO:0000256" key="2">
    <source>
        <dbReference type="SAM" id="SignalP"/>
    </source>
</evidence>
<organism evidence="3 4">
    <name type="scientific">Cyclotella cryptica</name>
    <dbReference type="NCBI Taxonomy" id="29204"/>
    <lineage>
        <taxon>Eukaryota</taxon>
        <taxon>Sar</taxon>
        <taxon>Stramenopiles</taxon>
        <taxon>Ochrophyta</taxon>
        <taxon>Bacillariophyta</taxon>
        <taxon>Coscinodiscophyceae</taxon>
        <taxon>Thalassiosirophycidae</taxon>
        <taxon>Stephanodiscales</taxon>
        <taxon>Stephanodiscaceae</taxon>
        <taxon>Cyclotella</taxon>
    </lineage>
</organism>
<accession>A0ABD3QX67</accession>
<proteinExistence type="predicted"/>
<dbReference type="SUPFAM" id="SSF51197">
    <property type="entry name" value="Clavaminate synthase-like"/>
    <property type="match status" value="1"/>
</dbReference>
<dbReference type="Proteomes" id="UP001516023">
    <property type="component" value="Unassembled WGS sequence"/>
</dbReference>
<dbReference type="AlphaFoldDB" id="A0ABD3QX67"/>
<name>A0ABD3QX67_9STRA</name>
<dbReference type="InterPro" id="IPR051961">
    <property type="entry name" value="Fungal_Metabolite_Diox"/>
</dbReference>
<evidence type="ECO:0000313" key="4">
    <source>
        <dbReference type="Proteomes" id="UP001516023"/>
    </source>
</evidence>